<organism evidence="1 2">
    <name type="scientific">Parabacteroides merdae</name>
    <dbReference type="NCBI Taxonomy" id="46503"/>
    <lineage>
        <taxon>Bacteria</taxon>
        <taxon>Pseudomonadati</taxon>
        <taxon>Bacteroidota</taxon>
        <taxon>Bacteroidia</taxon>
        <taxon>Bacteroidales</taxon>
        <taxon>Tannerellaceae</taxon>
        <taxon>Parabacteroides</taxon>
    </lineage>
</organism>
<reference evidence="1 2" key="1">
    <citation type="journal article" date="2019" name="Nat. Med.">
        <title>A library of human gut bacterial isolates paired with longitudinal multiomics data enables mechanistic microbiome research.</title>
        <authorList>
            <person name="Poyet M."/>
            <person name="Groussin M."/>
            <person name="Gibbons S.M."/>
            <person name="Avila-Pacheco J."/>
            <person name="Jiang X."/>
            <person name="Kearney S.M."/>
            <person name="Perrotta A.R."/>
            <person name="Berdy B."/>
            <person name="Zhao S."/>
            <person name="Lieberman T.D."/>
            <person name="Swanson P.K."/>
            <person name="Smith M."/>
            <person name="Roesemann S."/>
            <person name="Alexander J.E."/>
            <person name="Rich S.A."/>
            <person name="Livny J."/>
            <person name="Vlamakis H."/>
            <person name="Clish C."/>
            <person name="Bullock K."/>
            <person name="Deik A."/>
            <person name="Scott J."/>
            <person name="Pierce K.A."/>
            <person name="Xavier R.J."/>
            <person name="Alm E.J."/>
        </authorList>
    </citation>
    <scope>NUCLEOTIDE SEQUENCE [LARGE SCALE GENOMIC DNA]</scope>
    <source>
        <strain evidence="1 2">BIOML-A11</strain>
    </source>
</reference>
<dbReference type="AlphaFoldDB" id="A0A9Q4WRT9"/>
<gene>
    <name evidence="1" type="ORF">GME02_04580</name>
</gene>
<comment type="caution">
    <text evidence="1">The sequence shown here is derived from an EMBL/GenBank/DDBJ whole genome shotgun (WGS) entry which is preliminary data.</text>
</comment>
<dbReference type="EMBL" id="WNDD01000004">
    <property type="protein sequence ID" value="MTV00949.1"/>
    <property type="molecule type" value="Genomic_DNA"/>
</dbReference>
<dbReference type="Proteomes" id="UP000482671">
    <property type="component" value="Unassembled WGS sequence"/>
</dbReference>
<evidence type="ECO:0000313" key="2">
    <source>
        <dbReference type="Proteomes" id="UP000482671"/>
    </source>
</evidence>
<protein>
    <submittedName>
        <fullName evidence="1">Uncharacterized protein</fullName>
    </submittedName>
</protein>
<proteinExistence type="predicted"/>
<name>A0A9Q4WRT9_9BACT</name>
<dbReference type="RefSeq" id="WP_155162338.1">
    <property type="nucleotide sequence ID" value="NZ_JADMOA010000041.1"/>
</dbReference>
<accession>A0A9Q4WRT9</accession>
<evidence type="ECO:0000313" key="1">
    <source>
        <dbReference type="EMBL" id="MTV00949.1"/>
    </source>
</evidence>
<sequence length="132" mass="14664">MKITSDLSGIDKFVQDVRDELKQKMIDIAHEGVQQAKDKGEYKNHTYNLRSAPGAAVVLDGKIEDMYVPAETGHNEAKVKTENLLLYGNRPQNGIMLADGMEYASFVESKGFDVISKPAISIKNNAEKEFSK</sequence>